<dbReference type="EMBL" id="BOPC01000002">
    <property type="protein sequence ID" value="GIJ24970.1"/>
    <property type="molecule type" value="Genomic_DNA"/>
</dbReference>
<sequence length="214" mass="22718">MPVGDLFADRSCSDPHAGDLGYAGHRLGHRGHPVDQFLLHRREGDLAQPESFQQLPFRPVDVAGETEVVLVGDAAGNGGAQVGGLVAVLGDAGDNQVYPVAFAHPAGFACLPEPATEQRQFEFEKLYPVRVAVIGSCDEGLMDAPDGPDDVEHHCLGRALCGEVEGQQEIAPDGVGLVGEAGGIRSCLILQSTRQDRRNVDLLARGRHGLQWAT</sequence>
<keyword evidence="2" id="KW-1185">Reference proteome</keyword>
<dbReference type="Proteomes" id="UP000653076">
    <property type="component" value="Unassembled WGS sequence"/>
</dbReference>
<gene>
    <name evidence="1" type="ORF">Vqi01_01320</name>
</gene>
<organism evidence="1 2">
    <name type="scientific">Micromonospora qiuiae</name>
    <dbReference type="NCBI Taxonomy" id="502268"/>
    <lineage>
        <taxon>Bacteria</taxon>
        <taxon>Bacillati</taxon>
        <taxon>Actinomycetota</taxon>
        <taxon>Actinomycetes</taxon>
        <taxon>Micromonosporales</taxon>
        <taxon>Micromonosporaceae</taxon>
        <taxon>Micromonospora</taxon>
    </lineage>
</organism>
<accession>A0ABQ4J480</accession>
<evidence type="ECO:0000313" key="2">
    <source>
        <dbReference type="Proteomes" id="UP000653076"/>
    </source>
</evidence>
<name>A0ABQ4J480_9ACTN</name>
<proteinExistence type="predicted"/>
<comment type="caution">
    <text evidence="1">The sequence shown here is derived from an EMBL/GenBank/DDBJ whole genome shotgun (WGS) entry which is preliminary data.</text>
</comment>
<protein>
    <submittedName>
        <fullName evidence="1">Uncharacterized protein</fullName>
    </submittedName>
</protein>
<evidence type="ECO:0000313" key="1">
    <source>
        <dbReference type="EMBL" id="GIJ24970.1"/>
    </source>
</evidence>
<reference evidence="1 2" key="1">
    <citation type="submission" date="2021-01" db="EMBL/GenBank/DDBJ databases">
        <title>Whole genome shotgun sequence of Verrucosispora qiuiae NBRC 106684.</title>
        <authorList>
            <person name="Komaki H."/>
            <person name="Tamura T."/>
        </authorList>
    </citation>
    <scope>NUCLEOTIDE SEQUENCE [LARGE SCALE GENOMIC DNA]</scope>
    <source>
        <strain evidence="1 2">NBRC 106684</strain>
    </source>
</reference>